<dbReference type="SUPFAM" id="SSF51445">
    <property type="entry name" value="(Trans)glycosidases"/>
    <property type="match status" value="1"/>
</dbReference>
<dbReference type="GO" id="GO:0005975">
    <property type="term" value="P:carbohydrate metabolic process"/>
    <property type="evidence" value="ECO:0007669"/>
    <property type="project" value="InterPro"/>
</dbReference>
<protein>
    <recommendedName>
        <fullName evidence="9">Glucan endo-1,3-beta-glucosidase GII</fullName>
    </recommendedName>
</protein>
<keyword evidence="3 5" id="KW-0326">Glycosidase</keyword>
<evidence type="ECO:0000313" key="8">
    <source>
        <dbReference type="Proteomes" id="UP000015105"/>
    </source>
</evidence>
<dbReference type="GO" id="GO:0042973">
    <property type="term" value="F:glucan endo-1,3-beta-D-glucosidase activity"/>
    <property type="evidence" value="ECO:0007669"/>
    <property type="project" value="UniProtKB-ARBA"/>
</dbReference>
<comment type="similarity">
    <text evidence="1 4">Belongs to the glycosyl hydrolase 17 family.</text>
</comment>
<reference evidence="7" key="4">
    <citation type="submission" date="2019-03" db="UniProtKB">
        <authorList>
            <consortium name="EnsemblPlants"/>
        </authorList>
    </citation>
    <scope>IDENTIFICATION</scope>
</reference>
<evidence type="ECO:0000256" key="4">
    <source>
        <dbReference type="RuleBase" id="RU004335"/>
    </source>
</evidence>
<evidence type="ECO:0000313" key="7">
    <source>
        <dbReference type="EnsemblPlants" id="AET3Gv21100900.2"/>
    </source>
</evidence>
<evidence type="ECO:0008006" key="9">
    <source>
        <dbReference type="Google" id="ProtNLM"/>
    </source>
</evidence>
<accession>A0A453GLF6</accession>
<evidence type="ECO:0000256" key="1">
    <source>
        <dbReference type="ARBA" id="ARBA00008773"/>
    </source>
</evidence>
<reference evidence="7" key="5">
    <citation type="journal article" date="2021" name="G3 (Bethesda)">
        <title>Aegilops tauschii genome assembly Aet v5.0 features greater sequence contiguity and improved annotation.</title>
        <authorList>
            <person name="Wang L."/>
            <person name="Zhu T."/>
            <person name="Rodriguez J.C."/>
            <person name="Deal K.R."/>
            <person name="Dubcovsky J."/>
            <person name="McGuire P.E."/>
            <person name="Lux T."/>
            <person name="Spannagl M."/>
            <person name="Mayer K.F.X."/>
            <person name="Baldrich P."/>
            <person name="Meyers B.C."/>
            <person name="Huo N."/>
            <person name="Gu Y.Q."/>
            <person name="Zhou H."/>
            <person name="Devos K.M."/>
            <person name="Bennetzen J.L."/>
            <person name="Unver T."/>
            <person name="Budak H."/>
            <person name="Gulick P.J."/>
            <person name="Galiba G."/>
            <person name="Kalapos B."/>
            <person name="Nelson D.R."/>
            <person name="Li P."/>
            <person name="You F.M."/>
            <person name="Luo M.C."/>
            <person name="Dvorak J."/>
        </authorList>
    </citation>
    <scope>NUCLEOTIDE SEQUENCE [LARGE SCALE GENOMIC DNA]</scope>
    <source>
        <strain evidence="7">cv. AL8/78</strain>
    </source>
</reference>
<dbReference type="EnsemblPlants" id="AET3Gv21100900.2">
    <property type="protein sequence ID" value="AET3Gv21100900.2"/>
    <property type="gene ID" value="AET3Gv21100900"/>
</dbReference>
<dbReference type="PROSITE" id="PS00587">
    <property type="entry name" value="GLYCOSYL_HYDROL_F17"/>
    <property type="match status" value="1"/>
</dbReference>
<name>A0A453GLF6_AEGTS</name>
<dbReference type="PANTHER" id="PTHR32227">
    <property type="entry name" value="GLUCAN ENDO-1,3-BETA-GLUCOSIDASE BG1-RELATED-RELATED"/>
    <property type="match status" value="1"/>
</dbReference>
<feature type="signal peptide" evidence="6">
    <location>
        <begin position="1"/>
        <end position="25"/>
    </location>
</feature>
<dbReference type="STRING" id="200361.A0A453GLF6"/>
<reference evidence="7" key="3">
    <citation type="journal article" date="2017" name="Nature">
        <title>Genome sequence of the progenitor of the wheat D genome Aegilops tauschii.</title>
        <authorList>
            <person name="Luo M.C."/>
            <person name="Gu Y.Q."/>
            <person name="Puiu D."/>
            <person name="Wang H."/>
            <person name="Twardziok S.O."/>
            <person name="Deal K.R."/>
            <person name="Huo N."/>
            <person name="Zhu T."/>
            <person name="Wang L."/>
            <person name="Wang Y."/>
            <person name="McGuire P.E."/>
            <person name="Liu S."/>
            <person name="Long H."/>
            <person name="Ramasamy R.K."/>
            <person name="Rodriguez J.C."/>
            <person name="Van S.L."/>
            <person name="Yuan L."/>
            <person name="Wang Z."/>
            <person name="Xia Z."/>
            <person name="Xiao L."/>
            <person name="Anderson O.D."/>
            <person name="Ouyang S."/>
            <person name="Liang Y."/>
            <person name="Zimin A.V."/>
            <person name="Pertea G."/>
            <person name="Qi P."/>
            <person name="Bennetzen J.L."/>
            <person name="Dai X."/>
            <person name="Dawson M.W."/>
            <person name="Muller H.G."/>
            <person name="Kugler K."/>
            <person name="Rivarola-Duarte L."/>
            <person name="Spannagl M."/>
            <person name="Mayer K.F.X."/>
            <person name="Lu F.H."/>
            <person name="Bevan M.W."/>
            <person name="Leroy P."/>
            <person name="Li P."/>
            <person name="You F.M."/>
            <person name="Sun Q."/>
            <person name="Liu Z."/>
            <person name="Lyons E."/>
            <person name="Wicker T."/>
            <person name="Salzberg S.L."/>
            <person name="Devos K.M."/>
            <person name="Dvorak J."/>
        </authorList>
    </citation>
    <scope>NUCLEOTIDE SEQUENCE [LARGE SCALE GENOMIC DNA]</scope>
    <source>
        <strain evidence="7">cv. AL8/78</strain>
    </source>
</reference>
<dbReference type="InterPro" id="IPR017853">
    <property type="entry name" value="GH"/>
</dbReference>
<dbReference type="Proteomes" id="UP000015105">
    <property type="component" value="Chromosome 3D"/>
</dbReference>
<proteinExistence type="inferred from homology"/>
<reference evidence="8" key="1">
    <citation type="journal article" date="2014" name="Science">
        <title>Ancient hybridizations among the ancestral genomes of bread wheat.</title>
        <authorList>
            <consortium name="International Wheat Genome Sequencing Consortium,"/>
            <person name="Marcussen T."/>
            <person name="Sandve S.R."/>
            <person name="Heier L."/>
            <person name="Spannagl M."/>
            <person name="Pfeifer M."/>
            <person name="Jakobsen K.S."/>
            <person name="Wulff B.B."/>
            <person name="Steuernagel B."/>
            <person name="Mayer K.F."/>
            <person name="Olsen O.A."/>
        </authorList>
    </citation>
    <scope>NUCLEOTIDE SEQUENCE [LARGE SCALE GENOMIC DNA]</scope>
    <source>
        <strain evidence="8">cv. AL8/78</strain>
    </source>
</reference>
<organism evidence="7 8">
    <name type="scientific">Aegilops tauschii subsp. strangulata</name>
    <name type="common">Goatgrass</name>
    <dbReference type="NCBI Taxonomy" id="200361"/>
    <lineage>
        <taxon>Eukaryota</taxon>
        <taxon>Viridiplantae</taxon>
        <taxon>Streptophyta</taxon>
        <taxon>Embryophyta</taxon>
        <taxon>Tracheophyta</taxon>
        <taxon>Spermatophyta</taxon>
        <taxon>Magnoliopsida</taxon>
        <taxon>Liliopsida</taxon>
        <taxon>Poales</taxon>
        <taxon>Poaceae</taxon>
        <taxon>BOP clade</taxon>
        <taxon>Pooideae</taxon>
        <taxon>Triticodae</taxon>
        <taxon>Triticeae</taxon>
        <taxon>Triticinae</taxon>
        <taxon>Aegilops</taxon>
    </lineage>
</organism>
<dbReference type="Pfam" id="PF00332">
    <property type="entry name" value="Glyco_hydro_17"/>
    <property type="match status" value="1"/>
</dbReference>
<feature type="chain" id="PRO_5019318732" description="Glucan endo-1,3-beta-glucosidase GII" evidence="6">
    <location>
        <begin position="26"/>
        <end position="363"/>
    </location>
</feature>
<dbReference type="Gramene" id="AET3Gv21100900.2">
    <property type="protein sequence ID" value="AET3Gv21100900.2"/>
    <property type="gene ID" value="AET3Gv21100900"/>
</dbReference>
<dbReference type="Gene3D" id="3.20.20.80">
    <property type="entry name" value="Glycosidases"/>
    <property type="match status" value="1"/>
</dbReference>
<reference evidence="8" key="2">
    <citation type="journal article" date="2017" name="Nat. Plants">
        <title>The Aegilops tauschii genome reveals multiple impacts of transposons.</title>
        <authorList>
            <person name="Zhao G."/>
            <person name="Zou C."/>
            <person name="Li K."/>
            <person name="Wang K."/>
            <person name="Li T."/>
            <person name="Gao L."/>
            <person name="Zhang X."/>
            <person name="Wang H."/>
            <person name="Yang Z."/>
            <person name="Liu X."/>
            <person name="Jiang W."/>
            <person name="Mao L."/>
            <person name="Kong X."/>
            <person name="Jiao Y."/>
            <person name="Jia J."/>
        </authorList>
    </citation>
    <scope>NUCLEOTIDE SEQUENCE [LARGE SCALE GENOMIC DNA]</scope>
    <source>
        <strain evidence="8">cv. AL8/78</strain>
    </source>
</reference>
<dbReference type="InterPro" id="IPR000490">
    <property type="entry name" value="Glyco_hydro_17"/>
</dbReference>
<evidence type="ECO:0000256" key="5">
    <source>
        <dbReference type="RuleBase" id="RU004336"/>
    </source>
</evidence>
<evidence type="ECO:0000256" key="2">
    <source>
        <dbReference type="ARBA" id="ARBA00022801"/>
    </source>
</evidence>
<keyword evidence="2 5" id="KW-0378">Hydrolase</keyword>
<evidence type="ECO:0000256" key="6">
    <source>
        <dbReference type="SAM" id="SignalP"/>
    </source>
</evidence>
<dbReference type="AlphaFoldDB" id="A0A453GLF6"/>
<keyword evidence="8" id="KW-1185">Reference proteome</keyword>
<keyword evidence="6" id="KW-0732">Signal</keyword>
<dbReference type="InterPro" id="IPR044965">
    <property type="entry name" value="Glyco_hydro_17_plant"/>
</dbReference>
<evidence type="ECO:0000256" key="3">
    <source>
        <dbReference type="ARBA" id="ARBA00023295"/>
    </source>
</evidence>
<sequence>MARQNAASALAAALVLGVFAPILTGKLPTSTTPLITSVRLGVYDRLLAMLSCAEVQSIGVCNGMLGDNLPSPADVVQFYQSEGIGAMRIYAPDPETLRALDGTGIDLIMDVGNGDLLALASDPAAAAGWVRDNVLAYPGVRVKYVAAGNEVDGDDTRNILPAMKNLNDALAAAGRGDVKVSTAVKMSVLASSSPPSDGAFKDAYMTDVAQLLKATGAPLLANVYPYFAIKGDPNIDLSYALFQQSTTTVSDNGLTYINLFDAMVDAVYTAMEKVGAAGVPIVVSESGWPSAGGVEASVENAQTYNQNLINHVGNGTPKRPGPLEMYIFAMFNENQKDGDETEKNFGLFNGPDKSPVYPLSFNN</sequence>
<dbReference type="FunFam" id="3.20.20.80:FF:000010">
    <property type="entry name" value="glucan endo-1,3-beta-glucosidase, basic"/>
    <property type="match status" value="1"/>
</dbReference>